<dbReference type="OrthoDB" id="5296287at2"/>
<dbReference type="Gene3D" id="1.10.3730.20">
    <property type="match status" value="1"/>
</dbReference>
<sequence length="117" mass="13217">MKEQSQTIPILLILVAAIFGAAAQYFFKQGSIRLMEVFILKNYYLIAGLISFWIVLALILMSFRYGGKMMVVYPTYGTTYIWGLLLAHYIDKEAVNPVQIAGIFVIILGIGLVSYQR</sequence>
<dbReference type="AlphaFoldDB" id="A0A2K9NUL3"/>
<dbReference type="Proteomes" id="UP000235584">
    <property type="component" value="Chromosome"/>
</dbReference>
<protein>
    <submittedName>
        <fullName evidence="1">Uncharacterized protein</fullName>
    </submittedName>
</protein>
<proteinExistence type="predicted"/>
<reference evidence="1 2" key="1">
    <citation type="submission" date="2018-01" db="EMBL/GenBank/DDBJ databases">
        <title>Complete genome sequence of Bacteriovorax stolpii DSM12778.</title>
        <authorList>
            <person name="Tang B."/>
            <person name="Chang J."/>
        </authorList>
    </citation>
    <scope>NUCLEOTIDE SEQUENCE [LARGE SCALE GENOMIC DNA]</scope>
    <source>
        <strain evidence="1 2">DSM 12778</strain>
    </source>
</reference>
<organism evidence="1 2">
    <name type="scientific">Bacteriovorax stolpii</name>
    <name type="common">Bdellovibrio stolpii</name>
    <dbReference type="NCBI Taxonomy" id="960"/>
    <lineage>
        <taxon>Bacteria</taxon>
        <taxon>Pseudomonadati</taxon>
        <taxon>Bdellovibrionota</taxon>
        <taxon>Bacteriovoracia</taxon>
        <taxon>Bacteriovoracales</taxon>
        <taxon>Bacteriovoracaceae</taxon>
        <taxon>Bacteriovorax</taxon>
    </lineage>
</organism>
<gene>
    <name evidence="1" type="ORF">C0V70_14160</name>
</gene>
<dbReference type="EMBL" id="CP025704">
    <property type="protein sequence ID" value="AUN99226.1"/>
    <property type="molecule type" value="Genomic_DNA"/>
</dbReference>
<dbReference type="SUPFAM" id="SSF103481">
    <property type="entry name" value="Multidrug resistance efflux transporter EmrE"/>
    <property type="match status" value="1"/>
</dbReference>
<keyword evidence="2" id="KW-1185">Reference proteome</keyword>
<dbReference type="InterPro" id="IPR037185">
    <property type="entry name" value="EmrE-like"/>
</dbReference>
<evidence type="ECO:0000313" key="1">
    <source>
        <dbReference type="EMBL" id="AUN99226.1"/>
    </source>
</evidence>
<dbReference type="RefSeq" id="WP_102244517.1">
    <property type="nucleotide sequence ID" value="NZ_CP025704.1"/>
</dbReference>
<name>A0A2K9NUL3_BACTC</name>
<evidence type="ECO:0000313" key="2">
    <source>
        <dbReference type="Proteomes" id="UP000235584"/>
    </source>
</evidence>
<accession>A0A2K9NUL3</accession>
<dbReference type="KEGG" id="bsto:C0V70_14160"/>